<evidence type="ECO:0000256" key="1">
    <source>
        <dbReference type="SAM" id="SignalP"/>
    </source>
</evidence>
<dbReference type="EMBL" id="CP028843">
    <property type="protein sequence ID" value="AWB21835.1"/>
    <property type="molecule type" value="Genomic_DNA"/>
</dbReference>
<feature type="signal peptide" evidence="1">
    <location>
        <begin position="1"/>
        <end position="18"/>
    </location>
</feature>
<name>A0A2R4WK07_9HYPH</name>
<evidence type="ECO:0000313" key="3">
    <source>
        <dbReference type="EMBL" id="AWB21835.1"/>
    </source>
</evidence>
<keyword evidence="1" id="KW-0732">Signal</keyword>
<evidence type="ECO:0000259" key="2">
    <source>
        <dbReference type="Pfam" id="PF00144"/>
    </source>
</evidence>
<dbReference type="PANTHER" id="PTHR43283:SF7">
    <property type="entry name" value="BETA-LACTAMASE-RELATED DOMAIN-CONTAINING PROTEIN"/>
    <property type="match status" value="1"/>
</dbReference>
<dbReference type="InterPro" id="IPR050789">
    <property type="entry name" value="Diverse_Enzym_Activities"/>
</dbReference>
<accession>A0A2R4WK07</accession>
<dbReference type="AlphaFoldDB" id="A0A2R4WK07"/>
<dbReference type="PANTHER" id="PTHR43283">
    <property type="entry name" value="BETA-LACTAMASE-RELATED"/>
    <property type="match status" value="1"/>
</dbReference>
<dbReference type="Proteomes" id="UP000244755">
    <property type="component" value="Chromosome 1"/>
</dbReference>
<feature type="chain" id="PRO_5015305991" description="Beta-lactamase-related domain-containing protein" evidence="1">
    <location>
        <begin position="19"/>
        <end position="341"/>
    </location>
</feature>
<organism evidence="3 4">
    <name type="scientific">Methylobacterium currus</name>
    <dbReference type="NCBI Taxonomy" id="2051553"/>
    <lineage>
        <taxon>Bacteria</taxon>
        <taxon>Pseudomonadati</taxon>
        <taxon>Pseudomonadota</taxon>
        <taxon>Alphaproteobacteria</taxon>
        <taxon>Hyphomicrobiales</taxon>
        <taxon>Methylobacteriaceae</taxon>
        <taxon>Methylobacterium</taxon>
    </lineage>
</organism>
<proteinExistence type="predicted"/>
<protein>
    <recommendedName>
        <fullName evidence="2">Beta-lactamase-related domain-containing protein</fullName>
    </recommendedName>
</protein>
<dbReference type="InterPro" id="IPR001466">
    <property type="entry name" value="Beta-lactam-related"/>
</dbReference>
<dbReference type="InterPro" id="IPR012338">
    <property type="entry name" value="Beta-lactam/transpept-like"/>
</dbReference>
<dbReference type="KEGG" id="mee:DA075_13645"/>
<evidence type="ECO:0000313" key="4">
    <source>
        <dbReference type="Proteomes" id="UP000244755"/>
    </source>
</evidence>
<dbReference type="Gene3D" id="3.40.710.10">
    <property type="entry name" value="DD-peptidase/beta-lactamase superfamily"/>
    <property type="match status" value="1"/>
</dbReference>
<keyword evidence="4" id="KW-1185">Reference proteome</keyword>
<feature type="domain" description="Beta-lactamase-related" evidence="2">
    <location>
        <begin position="52"/>
        <end position="311"/>
    </location>
</feature>
<gene>
    <name evidence="3" type="ORF">DA075_13645</name>
</gene>
<dbReference type="OrthoDB" id="9814204at2"/>
<reference evidence="3 4" key="1">
    <citation type="submission" date="2018-04" db="EMBL/GenBank/DDBJ databases">
        <title>Methylobacterium sp. PR1016A genome.</title>
        <authorList>
            <person name="Park W."/>
        </authorList>
    </citation>
    <scope>NUCLEOTIDE SEQUENCE [LARGE SCALE GENOMIC DNA]</scope>
    <source>
        <strain evidence="3 4">PR1016A</strain>
    </source>
</reference>
<sequence length="341" mass="37976">MRYAWLLLFTLVAVRVQAAPAAEWTRAPAAASEWSSAKLAEATDYAKAHNVTALMVVRHGEVVVEWGDTTKPTELASVRKSLLSALVGLAVHRHQIDLDATLDRLGIDDTVPALSAEEKRATVRMLLEARSGIYHPALSETAGMAARRPPRFSHAPGTFWYYNNWDFNALGTIYERAAGTSIHQAFAREIARKIGMQDYDPAAQRYVRGAASLHPTYPFRMSARDLARFALLFLDGGRWNGTPVIPAEWVRESTRPHSDADWDFGYGYLWWTADAPTPRENLLRLPAGSYFAWGAGGQYAIVIPAEDLVIVERTDRDRHLAHPKPPEVAHLVELIRAACRP</sequence>
<dbReference type="Pfam" id="PF00144">
    <property type="entry name" value="Beta-lactamase"/>
    <property type="match status" value="1"/>
</dbReference>
<dbReference type="SUPFAM" id="SSF56601">
    <property type="entry name" value="beta-lactamase/transpeptidase-like"/>
    <property type="match status" value="1"/>
</dbReference>
<dbReference type="RefSeq" id="WP_099953705.1">
    <property type="nucleotide sequence ID" value="NZ_CP028843.1"/>
</dbReference>